<evidence type="ECO:0000313" key="4">
    <source>
        <dbReference type="EMBL" id="GGI06804.1"/>
    </source>
</evidence>
<gene>
    <name evidence="4" type="ORF">GCM10007368_12990</name>
</gene>
<proteinExistence type="predicted"/>
<dbReference type="SUPFAM" id="SSF55729">
    <property type="entry name" value="Acyl-CoA N-acyltransferases (Nat)"/>
    <property type="match status" value="1"/>
</dbReference>
<keyword evidence="1" id="KW-0808">Transferase</keyword>
<dbReference type="Pfam" id="PF00583">
    <property type="entry name" value="Acetyltransf_1"/>
    <property type="match status" value="1"/>
</dbReference>
<protein>
    <recommendedName>
        <fullName evidence="3">N-acetyltransferase domain-containing protein</fullName>
    </recommendedName>
</protein>
<keyword evidence="5" id="KW-1185">Reference proteome</keyword>
<dbReference type="InterPro" id="IPR016181">
    <property type="entry name" value="Acyl_CoA_acyltransferase"/>
</dbReference>
<evidence type="ECO:0000313" key="5">
    <source>
        <dbReference type="Proteomes" id="UP000632535"/>
    </source>
</evidence>
<name>A0ABQ2B564_9MICO</name>
<feature type="domain" description="N-acetyltransferase" evidence="3">
    <location>
        <begin position="16"/>
        <end position="182"/>
    </location>
</feature>
<keyword evidence="2" id="KW-0012">Acyltransferase</keyword>
<dbReference type="PROSITE" id="PS51186">
    <property type="entry name" value="GNAT"/>
    <property type="match status" value="1"/>
</dbReference>
<organism evidence="4 5">
    <name type="scientific">Isoptericola cucumis</name>
    <dbReference type="NCBI Taxonomy" id="1776856"/>
    <lineage>
        <taxon>Bacteria</taxon>
        <taxon>Bacillati</taxon>
        <taxon>Actinomycetota</taxon>
        <taxon>Actinomycetes</taxon>
        <taxon>Micrococcales</taxon>
        <taxon>Promicromonosporaceae</taxon>
        <taxon>Isoptericola</taxon>
    </lineage>
</organism>
<dbReference type="PANTHER" id="PTHR43877:SF2">
    <property type="entry name" value="AMINOALKYLPHOSPHONATE N-ACETYLTRANSFERASE-RELATED"/>
    <property type="match status" value="1"/>
</dbReference>
<dbReference type="CDD" id="cd04301">
    <property type="entry name" value="NAT_SF"/>
    <property type="match status" value="1"/>
</dbReference>
<comment type="caution">
    <text evidence="4">The sequence shown here is derived from an EMBL/GenBank/DDBJ whole genome shotgun (WGS) entry which is preliminary data.</text>
</comment>
<sequence>MSAARPILADVNTTTTDVRPREHDDVPVLARVAAEQQPTSGYPRTWPPMVGVRDFLVRPDEEAAWVALRDERIVGHVSVTTVHDDEHGAIWSAGTGRPVTELGCVSVLFVAADVRGTGVGGLLLDTATAYLRDAGRTPVLDVDDRDGVAHAVYLHRGWRVVGEARFHWQGEGTPPARLLALT</sequence>
<reference evidence="5" key="1">
    <citation type="journal article" date="2019" name="Int. J. Syst. Evol. Microbiol.">
        <title>The Global Catalogue of Microorganisms (GCM) 10K type strain sequencing project: providing services to taxonomists for standard genome sequencing and annotation.</title>
        <authorList>
            <consortium name="The Broad Institute Genomics Platform"/>
            <consortium name="The Broad Institute Genome Sequencing Center for Infectious Disease"/>
            <person name="Wu L."/>
            <person name="Ma J."/>
        </authorList>
    </citation>
    <scope>NUCLEOTIDE SEQUENCE [LARGE SCALE GENOMIC DNA]</scope>
    <source>
        <strain evidence="5">CCM 8653</strain>
    </source>
</reference>
<dbReference type="InterPro" id="IPR050832">
    <property type="entry name" value="Bact_Acetyltransf"/>
</dbReference>
<dbReference type="PANTHER" id="PTHR43877">
    <property type="entry name" value="AMINOALKYLPHOSPHONATE N-ACETYLTRANSFERASE-RELATED-RELATED"/>
    <property type="match status" value="1"/>
</dbReference>
<dbReference type="Gene3D" id="3.40.630.30">
    <property type="match status" value="1"/>
</dbReference>
<accession>A0ABQ2B564</accession>
<dbReference type="EMBL" id="BMDG01000004">
    <property type="protein sequence ID" value="GGI06804.1"/>
    <property type="molecule type" value="Genomic_DNA"/>
</dbReference>
<evidence type="ECO:0000256" key="2">
    <source>
        <dbReference type="ARBA" id="ARBA00023315"/>
    </source>
</evidence>
<dbReference type="Proteomes" id="UP000632535">
    <property type="component" value="Unassembled WGS sequence"/>
</dbReference>
<evidence type="ECO:0000259" key="3">
    <source>
        <dbReference type="PROSITE" id="PS51186"/>
    </source>
</evidence>
<dbReference type="InterPro" id="IPR000182">
    <property type="entry name" value="GNAT_dom"/>
</dbReference>
<evidence type="ECO:0000256" key="1">
    <source>
        <dbReference type="ARBA" id="ARBA00022679"/>
    </source>
</evidence>